<name>A0A8J5SMN4_ZIZPA</name>
<evidence type="ECO:0000313" key="3">
    <source>
        <dbReference type="Proteomes" id="UP000729402"/>
    </source>
</evidence>
<evidence type="ECO:0000256" key="1">
    <source>
        <dbReference type="SAM" id="MobiDB-lite"/>
    </source>
</evidence>
<gene>
    <name evidence="2" type="ORF">GUJ93_ZPchr0005g16326</name>
</gene>
<feature type="region of interest" description="Disordered" evidence="1">
    <location>
        <begin position="30"/>
        <end position="111"/>
    </location>
</feature>
<evidence type="ECO:0000313" key="2">
    <source>
        <dbReference type="EMBL" id="KAG8069149.1"/>
    </source>
</evidence>
<dbReference type="EMBL" id="JAAALK010000284">
    <property type="protein sequence ID" value="KAG8069149.1"/>
    <property type="molecule type" value="Genomic_DNA"/>
</dbReference>
<reference evidence="2" key="1">
    <citation type="journal article" date="2021" name="bioRxiv">
        <title>Whole Genome Assembly and Annotation of Northern Wild Rice, Zizania palustris L., Supports a Whole Genome Duplication in the Zizania Genus.</title>
        <authorList>
            <person name="Haas M."/>
            <person name="Kono T."/>
            <person name="Macchietto M."/>
            <person name="Millas R."/>
            <person name="McGilp L."/>
            <person name="Shao M."/>
            <person name="Duquette J."/>
            <person name="Hirsch C.N."/>
            <person name="Kimball J."/>
        </authorList>
    </citation>
    <scope>NUCLEOTIDE SEQUENCE</scope>
    <source>
        <tissue evidence="2">Fresh leaf tissue</tissue>
    </source>
</reference>
<dbReference type="AlphaFoldDB" id="A0A8J5SMN4"/>
<dbReference type="Proteomes" id="UP000729402">
    <property type="component" value="Unassembled WGS sequence"/>
</dbReference>
<proteinExistence type="predicted"/>
<feature type="compositionally biased region" description="Basic and acidic residues" evidence="1">
    <location>
        <begin position="89"/>
        <end position="98"/>
    </location>
</feature>
<organism evidence="2 3">
    <name type="scientific">Zizania palustris</name>
    <name type="common">Northern wild rice</name>
    <dbReference type="NCBI Taxonomy" id="103762"/>
    <lineage>
        <taxon>Eukaryota</taxon>
        <taxon>Viridiplantae</taxon>
        <taxon>Streptophyta</taxon>
        <taxon>Embryophyta</taxon>
        <taxon>Tracheophyta</taxon>
        <taxon>Spermatophyta</taxon>
        <taxon>Magnoliopsida</taxon>
        <taxon>Liliopsida</taxon>
        <taxon>Poales</taxon>
        <taxon>Poaceae</taxon>
        <taxon>BOP clade</taxon>
        <taxon>Oryzoideae</taxon>
        <taxon>Oryzeae</taxon>
        <taxon>Zizaniinae</taxon>
        <taxon>Zizania</taxon>
    </lineage>
</organism>
<accession>A0A8J5SMN4</accession>
<keyword evidence="3" id="KW-1185">Reference proteome</keyword>
<feature type="compositionally biased region" description="Low complexity" evidence="1">
    <location>
        <begin position="70"/>
        <end position="83"/>
    </location>
</feature>
<comment type="caution">
    <text evidence="2">The sequence shown here is derived from an EMBL/GenBank/DDBJ whole genome shotgun (WGS) entry which is preliminary data.</text>
</comment>
<sequence length="186" mass="20169">MMMASNGDRWRVKLADSWERFNRVWSVLGVESPPLPDWDTSEQAPKKRKAEAGTSAPTRTLVKKVDQKSKALAPSKSSTSSLESSEDEANIHMGREFKALLTGDEESQMGAEVPTQDLAAPIAGDNLEQAATQNVLPGQEAPTVEEGRVETVDAQVSPSDEVIATIVVYLAADPSVRSPESQEDFE</sequence>
<reference evidence="2" key="2">
    <citation type="submission" date="2021-02" db="EMBL/GenBank/DDBJ databases">
        <authorList>
            <person name="Kimball J.A."/>
            <person name="Haas M.W."/>
            <person name="Macchietto M."/>
            <person name="Kono T."/>
            <person name="Duquette J."/>
            <person name="Shao M."/>
        </authorList>
    </citation>
    <scope>NUCLEOTIDE SEQUENCE</scope>
    <source>
        <tissue evidence="2">Fresh leaf tissue</tissue>
    </source>
</reference>
<protein>
    <submittedName>
        <fullName evidence="2">Uncharacterized protein</fullName>
    </submittedName>
</protein>